<reference evidence="1 2" key="1">
    <citation type="journal article" date="2013" name="Mar. Genomics">
        <title>Expression of sulfatases in Rhodopirellula baltica and the diversity of sulfatases in the genus Rhodopirellula.</title>
        <authorList>
            <person name="Wegner C.E."/>
            <person name="Richter-Heitmann T."/>
            <person name="Klindworth A."/>
            <person name="Klockow C."/>
            <person name="Richter M."/>
            <person name="Achstetter T."/>
            <person name="Glockner F.O."/>
            <person name="Harder J."/>
        </authorList>
    </citation>
    <scope>NUCLEOTIDE SEQUENCE [LARGE SCALE GENOMIC DNA]</scope>
    <source>
        <strain evidence="1 2">SH398</strain>
    </source>
</reference>
<dbReference type="Proteomes" id="UP000011996">
    <property type="component" value="Unassembled WGS sequence"/>
</dbReference>
<gene>
    <name evidence="1" type="ORF">RESH_03262</name>
</gene>
<comment type="caution">
    <text evidence="1">The sequence shown here is derived from an EMBL/GenBank/DDBJ whole genome shotgun (WGS) entry which is preliminary data.</text>
</comment>
<sequence length="57" mass="6238">MPVELILATKFIQSTSVLDEATSPMLKSHARGFAASSTTAIASRSRIRQEFVGESRR</sequence>
<dbReference type="AlphaFoldDB" id="M5S423"/>
<dbReference type="STRING" id="1263868.RESH_03262"/>
<evidence type="ECO:0000313" key="1">
    <source>
        <dbReference type="EMBL" id="EMI26226.1"/>
    </source>
</evidence>
<proteinExistence type="predicted"/>
<protein>
    <submittedName>
        <fullName evidence="1">Uncharacterized protein</fullName>
    </submittedName>
</protein>
<organism evidence="1 2">
    <name type="scientific">Rhodopirellula europaea SH398</name>
    <dbReference type="NCBI Taxonomy" id="1263868"/>
    <lineage>
        <taxon>Bacteria</taxon>
        <taxon>Pseudomonadati</taxon>
        <taxon>Planctomycetota</taxon>
        <taxon>Planctomycetia</taxon>
        <taxon>Pirellulales</taxon>
        <taxon>Pirellulaceae</taxon>
        <taxon>Rhodopirellula</taxon>
    </lineage>
</organism>
<evidence type="ECO:0000313" key="2">
    <source>
        <dbReference type="Proteomes" id="UP000011996"/>
    </source>
</evidence>
<dbReference type="EMBL" id="ANOF01000099">
    <property type="protein sequence ID" value="EMI26226.1"/>
    <property type="molecule type" value="Genomic_DNA"/>
</dbReference>
<name>M5S423_9BACT</name>
<accession>M5S423</accession>